<dbReference type="InterPro" id="IPR000182">
    <property type="entry name" value="GNAT_dom"/>
</dbReference>
<keyword evidence="3" id="KW-1185">Reference proteome</keyword>
<dbReference type="Gene3D" id="3.40.630.30">
    <property type="match status" value="2"/>
</dbReference>
<name>A0ABX7BAC6_9PROT</name>
<accession>A0ABX7BAC6</accession>
<dbReference type="InterPro" id="IPR016181">
    <property type="entry name" value="Acyl_CoA_acyltransferase"/>
</dbReference>
<dbReference type="Proteomes" id="UP000595197">
    <property type="component" value="Chromosome"/>
</dbReference>
<dbReference type="InterPro" id="IPR025559">
    <property type="entry name" value="Eis_dom"/>
</dbReference>
<dbReference type="InterPro" id="IPR051554">
    <property type="entry name" value="Acetyltransferase_Eis"/>
</dbReference>
<dbReference type="Pfam" id="PF13530">
    <property type="entry name" value="SCP2_2"/>
    <property type="match status" value="1"/>
</dbReference>
<evidence type="ECO:0000313" key="2">
    <source>
        <dbReference type="EMBL" id="QQP90710.1"/>
    </source>
</evidence>
<organism evidence="2 3">
    <name type="scientific">Skermanella cutis</name>
    <dbReference type="NCBI Taxonomy" id="2775420"/>
    <lineage>
        <taxon>Bacteria</taxon>
        <taxon>Pseudomonadati</taxon>
        <taxon>Pseudomonadota</taxon>
        <taxon>Alphaproteobacteria</taxon>
        <taxon>Rhodospirillales</taxon>
        <taxon>Azospirillaceae</taxon>
        <taxon>Skermanella</taxon>
    </lineage>
</organism>
<dbReference type="PANTHER" id="PTHR37817:SF1">
    <property type="entry name" value="N-ACETYLTRANSFERASE EIS"/>
    <property type="match status" value="1"/>
</dbReference>
<proteinExistence type="predicted"/>
<dbReference type="EMBL" id="CP067420">
    <property type="protein sequence ID" value="QQP90710.1"/>
    <property type="molecule type" value="Genomic_DNA"/>
</dbReference>
<feature type="domain" description="N-acetyltransferase" evidence="1">
    <location>
        <begin position="5"/>
        <end position="148"/>
    </location>
</feature>
<dbReference type="PROSITE" id="PS51186">
    <property type="entry name" value="GNAT"/>
    <property type="match status" value="1"/>
</dbReference>
<gene>
    <name evidence="2" type="ORF">IGS68_05595</name>
</gene>
<sequence>MSIPPVYAPFEPADLDRMTMLFRHAFASTADGVRFYMSIVGDDNFRVMRRAGAAVGTLALLDMAQYFGGRAVPCRGIAAVAVEPGERGRGTGGRMMAAMLAEARADGMPISTLYPATLPLYSKAGYGMAGDRFTYRIPFGILRGLRPEPAPRLASPPDRAVLAGLQRERAQRTNGLLERCELMWQRVRGTADKPLDTFLIPGDDGPEGYLTVGPRAPDRTLHVEDWVALTPRAGRAILGFLAGWHSQANTVTWGGGPEDLLLHLLPDVGGSIASWEQWMLRITDVAGALAARGWPNGVRAELTLAVTDPLLPDNAGRYRVEVADGEASVERTGDAGSGPADIELGVDALATLYSGHLGPGTLAGLGRLRASPEALATATTLFAGPRPWLADMF</sequence>
<dbReference type="SUPFAM" id="SSF55718">
    <property type="entry name" value="SCP-like"/>
    <property type="match status" value="1"/>
</dbReference>
<dbReference type="InterPro" id="IPR036527">
    <property type="entry name" value="SCP2_sterol-bd_dom_sf"/>
</dbReference>
<dbReference type="InterPro" id="IPR041380">
    <property type="entry name" value="Acetyltransf_17"/>
</dbReference>
<dbReference type="Pfam" id="PF17668">
    <property type="entry name" value="Acetyltransf_17"/>
    <property type="match status" value="1"/>
</dbReference>
<evidence type="ECO:0000313" key="3">
    <source>
        <dbReference type="Proteomes" id="UP000595197"/>
    </source>
</evidence>
<dbReference type="RefSeq" id="WP_201077980.1">
    <property type="nucleotide sequence ID" value="NZ_CP067420.1"/>
</dbReference>
<dbReference type="PANTHER" id="PTHR37817">
    <property type="entry name" value="N-ACETYLTRANSFERASE EIS"/>
    <property type="match status" value="1"/>
</dbReference>
<dbReference type="SUPFAM" id="SSF55729">
    <property type="entry name" value="Acyl-CoA N-acyltransferases (Nat)"/>
    <property type="match status" value="1"/>
</dbReference>
<reference evidence="2" key="1">
    <citation type="submission" date="2021-02" db="EMBL/GenBank/DDBJ databases">
        <title>Skermanella TT6 skin isolate.</title>
        <authorList>
            <person name="Lee K."/>
            <person name="Ganzorig M."/>
        </authorList>
    </citation>
    <scope>NUCLEOTIDE SEQUENCE</scope>
    <source>
        <strain evidence="2">TT6</strain>
    </source>
</reference>
<protein>
    <submittedName>
        <fullName evidence="2">GNAT family N-acetyltransferase</fullName>
    </submittedName>
</protein>
<dbReference type="Pfam" id="PF13527">
    <property type="entry name" value="Acetyltransf_9"/>
    <property type="match status" value="1"/>
</dbReference>
<dbReference type="Gene3D" id="3.30.1050.10">
    <property type="entry name" value="SCP2 sterol-binding domain"/>
    <property type="match status" value="1"/>
</dbReference>
<evidence type="ECO:0000259" key="1">
    <source>
        <dbReference type="PROSITE" id="PS51186"/>
    </source>
</evidence>